<dbReference type="CDD" id="cd02947">
    <property type="entry name" value="TRX_family"/>
    <property type="match status" value="1"/>
</dbReference>
<organism evidence="3 4">
    <name type="scientific">Zavarzinia aquatilis</name>
    <dbReference type="NCBI Taxonomy" id="2211142"/>
    <lineage>
        <taxon>Bacteria</taxon>
        <taxon>Pseudomonadati</taxon>
        <taxon>Pseudomonadota</taxon>
        <taxon>Alphaproteobacteria</taxon>
        <taxon>Rhodospirillales</taxon>
        <taxon>Zavarziniaceae</taxon>
        <taxon>Zavarzinia</taxon>
    </lineage>
</organism>
<name>A0A317DXE2_9PROT</name>
<feature type="chain" id="PRO_5016386260" evidence="1">
    <location>
        <begin position="21"/>
        <end position="133"/>
    </location>
</feature>
<sequence>MNRRQLLATLLAVPTLAALAGPAWSGSRLPFDPAAFAEAQAIGAPILIDIAADWCPTCRAQRPIIDSLLAAPGNETLLVFEVDFDRQADIVRTFDARSQSTLIAYRGKVETGRSIGDTQPGSIAALIHSAVAP</sequence>
<dbReference type="AlphaFoldDB" id="A0A317DXE2"/>
<dbReference type="OrthoDB" id="7950124at2"/>
<evidence type="ECO:0000259" key="2">
    <source>
        <dbReference type="PROSITE" id="PS51352"/>
    </source>
</evidence>
<dbReference type="Gene3D" id="3.40.30.10">
    <property type="entry name" value="Glutaredoxin"/>
    <property type="match status" value="1"/>
</dbReference>
<evidence type="ECO:0000313" key="3">
    <source>
        <dbReference type="EMBL" id="PWR19417.1"/>
    </source>
</evidence>
<dbReference type="Pfam" id="PF00085">
    <property type="entry name" value="Thioredoxin"/>
    <property type="match status" value="1"/>
</dbReference>
<dbReference type="SUPFAM" id="SSF52833">
    <property type="entry name" value="Thioredoxin-like"/>
    <property type="match status" value="1"/>
</dbReference>
<dbReference type="PROSITE" id="PS51352">
    <property type="entry name" value="THIOREDOXIN_2"/>
    <property type="match status" value="1"/>
</dbReference>
<feature type="domain" description="Thioredoxin" evidence="2">
    <location>
        <begin position="7"/>
        <end position="132"/>
    </location>
</feature>
<dbReference type="InterPro" id="IPR036249">
    <property type="entry name" value="Thioredoxin-like_sf"/>
</dbReference>
<comment type="caution">
    <text evidence="3">The sequence shown here is derived from an EMBL/GenBank/DDBJ whole genome shotgun (WGS) entry which is preliminary data.</text>
</comment>
<reference evidence="3 4" key="1">
    <citation type="submission" date="2018-05" db="EMBL/GenBank/DDBJ databases">
        <title>Zavarzinia sp. HR-AS.</title>
        <authorList>
            <person name="Lee Y."/>
            <person name="Jeon C.O."/>
        </authorList>
    </citation>
    <scope>NUCLEOTIDE SEQUENCE [LARGE SCALE GENOMIC DNA]</scope>
    <source>
        <strain evidence="3 4">HR-AS</strain>
    </source>
</reference>
<gene>
    <name evidence="3" type="ORF">DKG74_16610</name>
</gene>
<accession>A0A317DXE2</accession>
<dbReference type="Proteomes" id="UP000245461">
    <property type="component" value="Unassembled WGS sequence"/>
</dbReference>
<evidence type="ECO:0000256" key="1">
    <source>
        <dbReference type="SAM" id="SignalP"/>
    </source>
</evidence>
<keyword evidence="1" id="KW-0732">Signal</keyword>
<proteinExistence type="predicted"/>
<evidence type="ECO:0000313" key="4">
    <source>
        <dbReference type="Proteomes" id="UP000245461"/>
    </source>
</evidence>
<protein>
    <submittedName>
        <fullName evidence="3">Thiol reductase thioredoxin</fullName>
    </submittedName>
</protein>
<dbReference type="RefSeq" id="WP_109907299.1">
    <property type="nucleotide sequence ID" value="NZ_QGLE01000011.1"/>
</dbReference>
<feature type="signal peptide" evidence="1">
    <location>
        <begin position="1"/>
        <end position="20"/>
    </location>
</feature>
<keyword evidence="4" id="KW-1185">Reference proteome</keyword>
<dbReference type="EMBL" id="QGLE01000011">
    <property type="protein sequence ID" value="PWR19417.1"/>
    <property type="molecule type" value="Genomic_DNA"/>
</dbReference>
<dbReference type="InterPro" id="IPR013766">
    <property type="entry name" value="Thioredoxin_domain"/>
</dbReference>